<accession>A0A3S2UN86</accession>
<dbReference type="Gene3D" id="1.10.287.130">
    <property type="match status" value="1"/>
</dbReference>
<dbReference type="PANTHER" id="PTHR44936">
    <property type="entry name" value="SENSOR PROTEIN CREC"/>
    <property type="match status" value="1"/>
</dbReference>
<protein>
    <recommendedName>
        <fullName evidence="3">histidine kinase</fullName>
        <ecNumber evidence="3">2.7.13.3</ecNumber>
    </recommendedName>
</protein>
<dbReference type="AlphaFoldDB" id="A0A3S2UN86"/>
<dbReference type="PANTHER" id="PTHR44936:SF10">
    <property type="entry name" value="SENSOR PROTEIN RSTB"/>
    <property type="match status" value="1"/>
</dbReference>
<dbReference type="Pfam" id="PF00672">
    <property type="entry name" value="HAMP"/>
    <property type="match status" value="1"/>
</dbReference>
<keyword evidence="6" id="KW-0808">Transferase</keyword>
<dbReference type="OrthoDB" id="9804645at2"/>
<dbReference type="InterPro" id="IPR050980">
    <property type="entry name" value="2C_sensor_his_kinase"/>
</dbReference>
<keyword evidence="4" id="KW-1003">Cell membrane</keyword>
<dbReference type="InterPro" id="IPR005467">
    <property type="entry name" value="His_kinase_dom"/>
</dbReference>
<comment type="caution">
    <text evidence="12">The sequence shown here is derived from an EMBL/GenBank/DDBJ whole genome shotgun (WGS) entry which is preliminary data.</text>
</comment>
<evidence type="ECO:0000256" key="6">
    <source>
        <dbReference type="ARBA" id="ARBA00022679"/>
    </source>
</evidence>
<comment type="catalytic activity">
    <reaction evidence="1">
        <text>ATP + protein L-histidine = ADP + protein N-phospho-L-histidine.</text>
        <dbReference type="EC" id="2.7.13.3"/>
    </reaction>
</comment>
<gene>
    <name evidence="12" type="ORF">ENE75_18835</name>
</gene>
<dbReference type="EC" id="2.7.13.3" evidence="3"/>
<dbReference type="GO" id="GO:0005886">
    <property type="term" value="C:plasma membrane"/>
    <property type="evidence" value="ECO:0007669"/>
    <property type="project" value="UniProtKB-SubCell"/>
</dbReference>
<dbReference type="Pfam" id="PF02518">
    <property type="entry name" value="HATPase_c"/>
    <property type="match status" value="1"/>
</dbReference>
<evidence type="ECO:0000256" key="8">
    <source>
        <dbReference type="ARBA" id="ARBA00022777"/>
    </source>
</evidence>
<evidence type="ECO:0000256" key="5">
    <source>
        <dbReference type="ARBA" id="ARBA00022553"/>
    </source>
</evidence>
<keyword evidence="5" id="KW-0597">Phosphoprotein</keyword>
<sequence length="420" mass="44978">MKLPRLSLRWRLVGLFLALALASTVVFLGGLQRAVAAGWQTWAQPLLGDYVDRLAADLGSPPDPARAAALEARLPVRVRIEGPVVRYDGSRAPYEESRRRHRDDDDDSTPFALVRTTADGHRITLGLAAPPDGWRPRGGAWVPLTVLLVCTALAYALVRRWLAPLDAIGAGAERYGRGRFDTPIAARRGDELGRLADRIDAMAASLHGMLQAQRTQLLAVSHELRSPLTRARLNAELLPDGPEKDAVVRDLAEMRDLIADLLESERLAAGAAALTTETVDLGALVREAAADAGAKPSVAAGLGTVQADPARLGLLLRNLLANARRHAADAPRPPVLFLRRADEALELGLRDFGPGVPPEALAHLAEPFYRPDSARTRAAGGVGLGMHLCRRVAEAHGGTLVVRNAAPGLEVVMRWTPGAD</sequence>
<evidence type="ECO:0000259" key="11">
    <source>
        <dbReference type="PROSITE" id="PS50885"/>
    </source>
</evidence>
<dbReference type="Gene3D" id="1.10.8.500">
    <property type="entry name" value="HAMP domain in histidine kinase"/>
    <property type="match status" value="1"/>
</dbReference>
<evidence type="ECO:0000256" key="4">
    <source>
        <dbReference type="ARBA" id="ARBA00022475"/>
    </source>
</evidence>
<dbReference type="Proteomes" id="UP000288178">
    <property type="component" value="Unassembled WGS sequence"/>
</dbReference>
<evidence type="ECO:0000256" key="7">
    <source>
        <dbReference type="ARBA" id="ARBA00022741"/>
    </source>
</evidence>
<comment type="subcellular location">
    <subcellularLocation>
        <location evidence="2">Cell membrane</location>
        <topology evidence="2">Multi-pass membrane protein</topology>
    </subcellularLocation>
</comment>
<dbReference type="PROSITE" id="PS50885">
    <property type="entry name" value="HAMP"/>
    <property type="match status" value="1"/>
</dbReference>
<dbReference type="PRINTS" id="PR00344">
    <property type="entry name" value="BCTRLSENSOR"/>
</dbReference>
<dbReference type="GO" id="GO:0000155">
    <property type="term" value="F:phosphorelay sensor kinase activity"/>
    <property type="evidence" value="ECO:0007669"/>
    <property type="project" value="InterPro"/>
</dbReference>
<dbReference type="InterPro" id="IPR003594">
    <property type="entry name" value="HATPase_dom"/>
</dbReference>
<evidence type="ECO:0000313" key="13">
    <source>
        <dbReference type="Proteomes" id="UP000288178"/>
    </source>
</evidence>
<dbReference type="PROSITE" id="PS50109">
    <property type="entry name" value="HIS_KIN"/>
    <property type="match status" value="1"/>
</dbReference>
<dbReference type="SUPFAM" id="SSF158472">
    <property type="entry name" value="HAMP domain-like"/>
    <property type="match status" value="1"/>
</dbReference>
<dbReference type="SUPFAM" id="SSF55874">
    <property type="entry name" value="ATPase domain of HSP90 chaperone/DNA topoisomerase II/histidine kinase"/>
    <property type="match status" value="1"/>
</dbReference>
<evidence type="ECO:0000259" key="10">
    <source>
        <dbReference type="PROSITE" id="PS50109"/>
    </source>
</evidence>
<dbReference type="InterPro" id="IPR004358">
    <property type="entry name" value="Sig_transdc_His_kin-like_C"/>
</dbReference>
<evidence type="ECO:0000313" key="12">
    <source>
        <dbReference type="EMBL" id="RVT49700.1"/>
    </source>
</evidence>
<dbReference type="SMART" id="SM00387">
    <property type="entry name" value="HATPase_c"/>
    <property type="match status" value="1"/>
</dbReference>
<dbReference type="InterPro" id="IPR036097">
    <property type="entry name" value="HisK_dim/P_sf"/>
</dbReference>
<name>A0A3S2UN86_9BURK</name>
<dbReference type="GO" id="GO:0005524">
    <property type="term" value="F:ATP binding"/>
    <property type="evidence" value="ECO:0007669"/>
    <property type="project" value="UniProtKB-KW"/>
</dbReference>
<keyword evidence="7" id="KW-0547">Nucleotide-binding</keyword>
<keyword evidence="13" id="KW-1185">Reference proteome</keyword>
<feature type="domain" description="Histidine kinase" evidence="10">
    <location>
        <begin position="219"/>
        <end position="419"/>
    </location>
</feature>
<proteinExistence type="predicted"/>
<dbReference type="SMART" id="SM00388">
    <property type="entry name" value="HisKA"/>
    <property type="match status" value="1"/>
</dbReference>
<dbReference type="InterPro" id="IPR003660">
    <property type="entry name" value="HAMP_dom"/>
</dbReference>
<dbReference type="SUPFAM" id="SSF47384">
    <property type="entry name" value="Homodimeric domain of signal transducing histidine kinase"/>
    <property type="match status" value="1"/>
</dbReference>
<evidence type="ECO:0000256" key="2">
    <source>
        <dbReference type="ARBA" id="ARBA00004651"/>
    </source>
</evidence>
<dbReference type="InterPro" id="IPR003661">
    <property type="entry name" value="HisK_dim/P_dom"/>
</dbReference>
<dbReference type="CDD" id="cd00082">
    <property type="entry name" value="HisKA"/>
    <property type="match status" value="1"/>
</dbReference>
<dbReference type="SMART" id="SM00304">
    <property type="entry name" value="HAMP"/>
    <property type="match status" value="1"/>
</dbReference>
<dbReference type="RefSeq" id="WP_128199872.1">
    <property type="nucleotide sequence ID" value="NZ_SACT01000007.1"/>
</dbReference>
<evidence type="ECO:0000256" key="9">
    <source>
        <dbReference type="ARBA" id="ARBA00022840"/>
    </source>
</evidence>
<dbReference type="EMBL" id="SACT01000007">
    <property type="protein sequence ID" value="RVT49700.1"/>
    <property type="molecule type" value="Genomic_DNA"/>
</dbReference>
<organism evidence="12 13">
    <name type="scientific">Rubrivivax albus</name>
    <dbReference type="NCBI Taxonomy" id="2499835"/>
    <lineage>
        <taxon>Bacteria</taxon>
        <taxon>Pseudomonadati</taxon>
        <taxon>Pseudomonadota</taxon>
        <taxon>Betaproteobacteria</taxon>
        <taxon>Burkholderiales</taxon>
        <taxon>Sphaerotilaceae</taxon>
        <taxon>Rubrivivax</taxon>
    </lineage>
</organism>
<dbReference type="CDD" id="cd06225">
    <property type="entry name" value="HAMP"/>
    <property type="match status" value="1"/>
</dbReference>
<keyword evidence="8 12" id="KW-0418">Kinase</keyword>
<keyword evidence="4" id="KW-0472">Membrane</keyword>
<keyword evidence="9" id="KW-0067">ATP-binding</keyword>
<dbReference type="InterPro" id="IPR036890">
    <property type="entry name" value="HATPase_C_sf"/>
</dbReference>
<evidence type="ECO:0000256" key="1">
    <source>
        <dbReference type="ARBA" id="ARBA00000085"/>
    </source>
</evidence>
<dbReference type="Pfam" id="PF00512">
    <property type="entry name" value="HisKA"/>
    <property type="match status" value="1"/>
</dbReference>
<feature type="domain" description="HAMP" evidence="11">
    <location>
        <begin position="159"/>
        <end position="211"/>
    </location>
</feature>
<dbReference type="Gene3D" id="3.30.565.10">
    <property type="entry name" value="Histidine kinase-like ATPase, C-terminal domain"/>
    <property type="match status" value="1"/>
</dbReference>
<evidence type="ECO:0000256" key="3">
    <source>
        <dbReference type="ARBA" id="ARBA00012438"/>
    </source>
</evidence>
<reference evidence="12 13" key="1">
    <citation type="submission" date="2019-01" db="EMBL/GenBank/DDBJ databases">
        <authorList>
            <person name="Chen W.-M."/>
        </authorList>
    </citation>
    <scope>NUCLEOTIDE SEQUENCE [LARGE SCALE GENOMIC DNA]</scope>
    <source>
        <strain evidence="12 13">ICH-3</strain>
    </source>
</reference>